<sequence length="159" mass="15933">MGVGVFDGTGGVDGVARPLRSSGGPERPRARAAGLRAGVTLFVLPLLASLGLVLGPSGAAPAQAASGCSGRLATTVKFSTGTLRVYRTRSYACAVAVAKKPGARRTMKVSLQPRGGRAVVDSGKFTQLAGPVKVHALNRCVRASGAVGGSSASTGWILC</sequence>
<accession>A0ABW6X3U6</accession>
<proteinExistence type="predicted"/>
<dbReference type="RefSeq" id="WP_387899966.1">
    <property type="nucleotide sequence ID" value="NZ_JBIBEG010000002.1"/>
</dbReference>
<name>A0ABW6X3U6_9ACTN</name>
<dbReference type="Proteomes" id="UP001602322">
    <property type="component" value="Unassembled WGS sequence"/>
</dbReference>
<evidence type="ECO:0008006" key="3">
    <source>
        <dbReference type="Google" id="ProtNLM"/>
    </source>
</evidence>
<keyword evidence="2" id="KW-1185">Reference proteome</keyword>
<comment type="caution">
    <text evidence="1">The sequence shown here is derived from an EMBL/GenBank/DDBJ whole genome shotgun (WGS) entry which is preliminary data.</text>
</comment>
<reference evidence="1 2" key="1">
    <citation type="submission" date="2024-10" db="EMBL/GenBank/DDBJ databases">
        <title>The Natural Products Discovery Center: Release of the First 8490 Sequenced Strains for Exploring Actinobacteria Biosynthetic Diversity.</title>
        <authorList>
            <person name="Kalkreuter E."/>
            <person name="Kautsar S.A."/>
            <person name="Yang D."/>
            <person name="Bader C.D."/>
            <person name="Teijaro C.N."/>
            <person name="Fluegel L."/>
            <person name="Davis C.M."/>
            <person name="Simpson J.R."/>
            <person name="Lauterbach L."/>
            <person name="Steele A.D."/>
            <person name="Gui C."/>
            <person name="Meng S."/>
            <person name="Li G."/>
            <person name="Viehrig K."/>
            <person name="Ye F."/>
            <person name="Su P."/>
            <person name="Kiefer A.F."/>
            <person name="Nichols A."/>
            <person name="Cepeda A.J."/>
            <person name="Yan W."/>
            <person name="Fan B."/>
            <person name="Jiang Y."/>
            <person name="Adhikari A."/>
            <person name="Zheng C.-J."/>
            <person name="Schuster L."/>
            <person name="Cowan T.M."/>
            <person name="Smanski M.J."/>
            <person name="Chevrette M.G."/>
            <person name="De Carvalho L.P.S."/>
            <person name="Shen B."/>
        </authorList>
    </citation>
    <scope>NUCLEOTIDE SEQUENCE [LARGE SCALE GENOMIC DNA]</scope>
    <source>
        <strain evidence="1 2">NPDC012540</strain>
    </source>
</reference>
<protein>
    <recommendedName>
        <fullName evidence="3">Secreted protein</fullName>
    </recommendedName>
</protein>
<dbReference type="EMBL" id="JBIBEG010000002">
    <property type="protein sequence ID" value="MFF5895848.1"/>
    <property type="molecule type" value="Genomic_DNA"/>
</dbReference>
<evidence type="ECO:0000313" key="2">
    <source>
        <dbReference type="Proteomes" id="UP001602322"/>
    </source>
</evidence>
<organism evidence="1 2">
    <name type="scientific">Streptomyces argenteolus</name>
    <dbReference type="NCBI Taxonomy" id="67274"/>
    <lineage>
        <taxon>Bacteria</taxon>
        <taxon>Bacillati</taxon>
        <taxon>Actinomycetota</taxon>
        <taxon>Actinomycetes</taxon>
        <taxon>Kitasatosporales</taxon>
        <taxon>Streptomycetaceae</taxon>
        <taxon>Streptomyces</taxon>
    </lineage>
</organism>
<evidence type="ECO:0000313" key="1">
    <source>
        <dbReference type="EMBL" id="MFF5895848.1"/>
    </source>
</evidence>
<gene>
    <name evidence="1" type="ORF">ACFY8O_07970</name>
</gene>